<proteinExistence type="predicted"/>
<name>A0A0M3WPA3_9ABAC</name>
<dbReference type="Pfam" id="PF05341">
    <property type="entry name" value="PIF6"/>
    <property type="match status" value="1"/>
</dbReference>
<keyword evidence="1" id="KW-1133">Transmembrane helix</keyword>
<keyword evidence="1" id="KW-0812">Transmembrane</keyword>
<keyword evidence="3" id="KW-1185">Reference proteome</keyword>
<accession>A0A0M3WPA3</accession>
<dbReference type="KEGG" id="vg:26040077"/>
<evidence type="ECO:0000313" key="2">
    <source>
        <dbReference type="EMBL" id="AKN80647.1"/>
    </source>
</evidence>
<keyword evidence="1" id="KW-0472">Membrane</keyword>
<sequence length="124" mass="14690">MIKWRMLNLDRVEVSPEYREHAWKQLIVQSVLDCPTYNTYRTHINRANIENFDYKRPLVYEIKNRNILINNESLNKAMNRPHTTVRPMNITSIQIILAFICSVLLSIVVAFVHQHHDVDNTFAI</sequence>
<feature type="transmembrane region" description="Helical" evidence="1">
    <location>
        <begin position="90"/>
        <end position="112"/>
    </location>
</feature>
<dbReference type="GeneID" id="26040077"/>
<gene>
    <name evidence="2" type="primary">PeluOrf-66</name>
</gene>
<dbReference type="Proteomes" id="UP000204667">
    <property type="component" value="Segment"/>
</dbReference>
<evidence type="ECO:0000313" key="3">
    <source>
        <dbReference type="Proteomes" id="UP000204667"/>
    </source>
</evidence>
<reference evidence="2 3" key="1">
    <citation type="journal article" date="2016" name="Sci. Rep.">
        <title>Genome sequence of Perigonia lusca single nucleopolyhedrovirus: insights into the evolution of a nucleotide metabolism enzyme in the family Baculoviridae.</title>
        <authorList>
            <person name="Ardisson-Araujo D.M."/>
            <person name="Lima R.N."/>
            <person name="Melo F.L."/>
            <person name="Clem R.J."/>
            <person name="Huang N."/>
            <person name="Bao S.N."/>
            <person name="Sosa-Gomez D.R."/>
            <person name="Ribeiro B.M."/>
        </authorList>
    </citation>
    <scope>NUCLEOTIDE SEQUENCE [LARGE SCALE GENOMIC DNA]</scope>
</reference>
<organism evidence="2 3">
    <name type="scientific">Perigonia lusca single nucleopolyhedrovirus</name>
    <dbReference type="NCBI Taxonomy" id="1675865"/>
    <lineage>
        <taxon>Viruses</taxon>
        <taxon>Viruses incertae sedis</taxon>
        <taxon>Naldaviricetes</taxon>
        <taxon>Lefavirales</taxon>
        <taxon>Baculoviridae</taxon>
        <taxon>Alphabaculovirus</taxon>
        <taxon>Alphabaculovirus peluscae</taxon>
        <taxon>Perigonia lusca nucleopolyhedrovirus</taxon>
    </lineage>
</organism>
<dbReference type="EMBL" id="KM596836">
    <property type="protein sequence ID" value="AKN80647.1"/>
    <property type="molecule type" value="Genomic_DNA"/>
</dbReference>
<dbReference type="RefSeq" id="YP_009165666.1">
    <property type="nucleotide sequence ID" value="NC_027923.1"/>
</dbReference>
<evidence type="ECO:0000256" key="1">
    <source>
        <dbReference type="SAM" id="Phobius"/>
    </source>
</evidence>
<protein>
    <recommendedName>
        <fullName evidence="4">Pif-6</fullName>
    </recommendedName>
</protein>
<dbReference type="InterPro" id="IPR008005">
    <property type="entry name" value="PIF6"/>
</dbReference>
<evidence type="ECO:0008006" key="4">
    <source>
        <dbReference type="Google" id="ProtNLM"/>
    </source>
</evidence>
<dbReference type="OrthoDB" id="18095at10239"/>